<organism evidence="1 2">
    <name type="scientific">Faecalibacterium gallinarum</name>
    <dbReference type="NCBI Taxonomy" id="2903556"/>
    <lineage>
        <taxon>Bacteria</taxon>
        <taxon>Bacillati</taxon>
        <taxon>Bacillota</taxon>
        <taxon>Clostridia</taxon>
        <taxon>Eubacteriales</taxon>
        <taxon>Oscillospiraceae</taxon>
        <taxon>Faecalibacterium</taxon>
    </lineage>
</organism>
<dbReference type="Proteomes" id="UP001055185">
    <property type="component" value="Unassembled WGS sequence"/>
</dbReference>
<dbReference type="InterPro" id="IPR006439">
    <property type="entry name" value="HAD-SF_hydro_IA"/>
</dbReference>
<gene>
    <name evidence="1" type="ORF">JCM17207_00870</name>
</gene>
<evidence type="ECO:0000313" key="2">
    <source>
        <dbReference type="Proteomes" id="UP001055185"/>
    </source>
</evidence>
<dbReference type="SUPFAM" id="SSF56784">
    <property type="entry name" value="HAD-like"/>
    <property type="match status" value="1"/>
</dbReference>
<name>A0AA37IXG4_9FIRM</name>
<dbReference type="SFLD" id="SFLDS00003">
    <property type="entry name" value="Haloacid_Dehalogenase"/>
    <property type="match status" value="1"/>
</dbReference>
<dbReference type="PANTHER" id="PTHR18901">
    <property type="entry name" value="2-DEOXYGLUCOSE-6-PHOSPHATE PHOSPHATASE 2"/>
    <property type="match status" value="1"/>
</dbReference>
<dbReference type="AlphaFoldDB" id="A0AA37IXG4"/>
<dbReference type="InterPro" id="IPR036412">
    <property type="entry name" value="HAD-like_sf"/>
</dbReference>
<keyword evidence="2" id="KW-1185">Reference proteome</keyword>
<dbReference type="NCBIfam" id="TIGR01509">
    <property type="entry name" value="HAD-SF-IA-v3"/>
    <property type="match status" value="1"/>
</dbReference>
<reference evidence="1" key="1">
    <citation type="journal article" date="2022" name="Int. J. Syst. Evol. Microbiol.">
        <title>Genome-based, phenotypic and chemotaxonomic classification of Faecalibacterium strains: proposal of three novel species Faecalibacterium duncaniae sp. nov., Faecalibacterium hattorii sp. nov. and Faecalibacterium gallinarum sp. nov. .</title>
        <authorList>
            <person name="Sakamoto M."/>
            <person name="Sakurai N."/>
            <person name="Tanno H."/>
            <person name="Iino T."/>
            <person name="Ohkuma M."/>
            <person name="Endo A."/>
        </authorList>
    </citation>
    <scope>NUCLEOTIDE SEQUENCE</scope>
    <source>
        <strain evidence="1">JCM 17207</strain>
    </source>
</reference>
<proteinExistence type="predicted"/>
<comment type="caution">
    <text evidence="1">The sequence shown here is derived from an EMBL/GenBank/DDBJ whole genome shotgun (WGS) entry which is preliminary data.</text>
</comment>
<evidence type="ECO:0000313" key="1">
    <source>
        <dbReference type="EMBL" id="GJN63462.1"/>
    </source>
</evidence>
<dbReference type="Pfam" id="PF13419">
    <property type="entry name" value="HAD_2"/>
    <property type="match status" value="1"/>
</dbReference>
<dbReference type="EMBL" id="BQKV01000003">
    <property type="protein sequence ID" value="GJN63462.1"/>
    <property type="molecule type" value="Genomic_DNA"/>
</dbReference>
<dbReference type="Gene3D" id="3.40.50.1000">
    <property type="entry name" value="HAD superfamily/HAD-like"/>
    <property type="match status" value="1"/>
</dbReference>
<dbReference type="SFLD" id="SFLDG01135">
    <property type="entry name" value="C1.5.6:_HAD__Beta-PGM__Phospha"/>
    <property type="match status" value="1"/>
</dbReference>
<dbReference type="PRINTS" id="PR00413">
    <property type="entry name" value="HADHALOGNASE"/>
</dbReference>
<sequence>MKRYAIFDMDGLLVDSEHVFRVVFEEMAAERGLTVDPRFFHDVCGTCGDYEMQIIHQYYPTLNPPVFWQEWHNRGMKRMETQVDLKPGVVELLSYLKGQGVQIAVASSSGPEVIRHHLEVGGIREYFSHIVSGQQVEHCKPAPDIFLLAARELGADPTECYVFEDSRQGGWAGVKAGCTTVLVPDQVPPTPELEQAVAAVCPTLNHALEMIQEGKL</sequence>
<dbReference type="SFLD" id="SFLDG01129">
    <property type="entry name" value="C1.5:_HAD__Beta-PGM__Phosphata"/>
    <property type="match status" value="1"/>
</dbReference>
<dbReference type="InterPro" id="IPR041492">
    <property type="entry name" value="HAD_2"/>
</dbReference>
<accession>A0AA37IXG4</accession>
<dbReference type="RefSeq" id="WP_238315487.1">
    <property type="nucleotide sequence ID" value="NZ_BQKV01000003.1"/>
</dbReference>
<dbReference type="InterPro" id="IPR023214">
    <property type="entry name" value="HAD_sf"/>
</dbReference>
<dbReference type="Gene3D" id="1.10.150.240">
    <property type="entry name" value="Putative phosphatase, domain 2"/>
    <property type="match status" value="1"/>
</dbReference>
<dbReference type="PANTHER" id="PTHR18901:SF38">
    <property type="entry name" value="PSEUDOURIDINE-5'-PHOSPHATASE"/>
    <property type="match status" value="1"/>
</dbReference>
<protein>
    <submittedName>
        <fullName evidence="1">Phosphatase</fullName>
    </submittedName>
</protein>
<dbReference type="InterPro" id="IPR023198">
    <property type="entry name" value="PGP-like_dom2"/>
</dbReference>
<dbReference type="CDD" id="cd07505">
    <property type="entry name" value="HAD_BPGM-like"/>
    <property type="match status" value="1"/>
</dbReference>